<dbReference type="Gene3D" id="3.20.20.100">
    <property type="entry name" value="NADP-dependent oxidoreductase domain"/>
    <property type="match status" value="1"/>
</dbReference>
<gene>
    <name evidence="6" type="ORF">MYCIT1_LOCUS38083</name>
</gene>
<dbReference type="PIRSF" id="PIRSF000097">
    <property type="entry name" value="AKR"/>
    <property type="match status" value="1"/>
</dbReference>
<keyword evidence="7" id="KW-1185">Reference proteome</keyword>
<dbReference type="SUPFAM" id="SSF51430">
    <property type="entry name" value="NAD(P)-linked oxidoreductase"/>
    <property type="match status" value="1"/>
</dbReference>
<feature type="site" description="Lowers pKa of active site Tyr" evidence="4">
    <location>
        <position position="88"/>
    </location>
</feature>
<dbReference type="InterPro" id="IPR036812">
    <property type="entry name" value="NAD(P)_OxRdtase_dom_sf"/>
</dbReference>
<dbReference type="AlphaFoldDB" id="A0AAD2K8I3"/>
<evidence type="ECO:0000259" key="5">
    <source>
        <dbReference type="Pfam" id="PF00248"/>
    </source>
</evidence>
<dbReference type="FunFam" id="3.20.20.100:FF:000002">
    <property type="entry name" value="2,5-diketo-D-gluconic acid reductase A"/>
    <property type="match status" value="1"/>
</dbReference>
<dbReference type="PRINTS" id="PR00069">
    <property type="entry name" value="ALDKETRDTASE"/>
</dbReference>
<evidence type="ECO:0000256" key="2">
    <source>
        <dbReference type="PIRSR" id="PIRSR000097-1"/>
    </source>
</evidence>
<dbReference type="EMBL" id="CAVNYO010000480">
    <property type="protein sequence ID" value="CAK5284682.1"/>
    <property type="molecule type" value="Genomic_DNA"/>
</dbReference>
<evidence type="ECO:0000256" key="4">
    <source>
        <dbReference type="PIRSR" id="PIRSR000097-3"/>
    </source>
</evidence>
<dbReference type="InterPro" id="IPR018170">
    <property type="entry name" value="Aldo/ket_reductase_CS"/>
</dbReference>
<evidence type="ECO:0000256" key="1">
    <source>
        <dbReference type="ARBA" id="ARBA00023002"/>
    </source>
</evidence>
<evidence type="ECO:0000256" key="3">
    <source>
        <dbReference type="PIRSR" id="PIRSR000097-2"/>
    </source>
</evidence>
<dbReference type="Proteomes" id="UP001295794">
    <property type="component" value="Unassembled WGS sequence"/>
</dbReference>
<reference evidence="6" key="1">
    <citation type="submission" date="2023-11" db="EMBL/GenBank/DDBJ databases">
        <authorList>
            <person name="De Vega J J."/>
            <person name="De Vega J J."/>
        </authorList>
    </citation>
    <scope>NUCLEOTIDE SEQUENCE</scope>
</reference>
<proteinExistence type="predicted"/>
<organism evidence="6 7">
    <name type="scientific">Mycena citricolor</name>
    <dbReference type="NCBI Taxonomy" id="2018698"/>
    <lineage>
        <taxon>Eukaryota</taxon>
        <taxon>Fungi</taxon>
        <taxon>Dikarya</taxon>
        <taxon>Basidiomycota</taxon>
        <taxon>Agaricomycotina</taxon>
        <taxon>Agaricomycetes</taxon>
        <taxon>Agaricomycetidae</taxon>
        <taxon>Agaricales</taxon>
        <taxon>Marasmiineae</taxon>
        <taxon>Mycenaceae</taxon>
        <taxon>Mycena</taxon>
    </lineage>
</organism>
<accession>A0AAD2K8I3</accession>
<comment type="caution">
    <text evidence="6">The sequence shown here is derived from an EMBL/GenBank/DDBJ whole genome shotgun (WGS) entry which is preliminary data.</text>
</comment>
<dbReference type="GO" id="GO:0016616">
    <property type="term" value="F:oxidoreductase activity, acting on the CH-OH group of donors, NAD or NADP as acceptor"/>
    <property type="evidence" value="ECO:0007669"/>
    <property type="project" value="UniProtKB-ARBA"/>
</dbReference>
<feature type="binding site" evidence="3">
    <location>
        <position position="119"/>
    </location>
    <ligand>
        <name>substrate</name>
    </ligand>
</feature>
<feature type="domain" description="NADP-dependent oxidoreductase" evidence="5">
    <location>
        <begin position="29"/>
        <end position="296"/>
    </location>
</feature>
<name>A0AAD2K8I3_9AGAR</name>
<evidence type="ECO:0000313" key="7">
    <source>
        <dbReference type="Proteomes" id="UP001295794"/>
    </source>
</evidence>
<dbReference type="InterPro" id="IPR023210">
    <property type="entry name" value="NADP_OxRdtase_dom"/>
</dbReference>
<dbReference type="InterPro" id="IPR020471">
    <property type="entry name" value="AKR"/>
</dbReference>
<feature type="non-terminal residue" evidence="6">
    <location>
        <position position="1"/>
    </location>
</feature>
<evidence type="ECO:0000313" key="6">
    <source>
        <dbReference type="EMBL" id="CAK5284682.1"/>
    </source>
</evidence>
<dbReference type="PROSITE" id="PS00062">
    <property type="entry name" value="ALDOKETO_REDUCTASE_2"/>
    <property type="match status" value="1"/>
</dbReference>
<feature type="active site" description="Proton donor" evidence="2">
    <location>
        <position position="63"/>
    </location>
</feature>
<sequence>KLLPHPHSRPRTMAIPLVKLNSGYDIPILGLGTWQSKPEEVSSAVEYALKETKLRHIDCAFGYGNEKDVGAGVKASGVPRSEIFITSKVWSTWHSRVEECLDQTLANLGTDYLDLYLIHWPVPLNPNGNHPMIPTLPDGKRDVVHSWDLRDTWKQMEALVKKGKVRSIGVSNFSEMNLEKILPTAEIVPAVDQLELHVYNPQHKLLAYLRAKGIHPQAYSPLGSTGSPLFSDEVLTEIAGAHGLQAADVLIGYLLAKDIITLPKSVTPSRIAANAAGPIAALGKLSKEEIERLDGLAASGKQKRFIMPPWPIELGFENWG</sequence>
<dbReference type="Pfam" id="PF00248">
    <property type="entry name" value="Aldo_ket_red"/>
    <property type="match status" value="1"/>
</dbReference>
<dbReference type="PANTHER" id="PTHR11732">
    <property type="entry name" value="ALDO/KETO REDUCTASE"/>
    <property type="match status" value="1"/>
</dbReference>
<protein>
    <recommendedName>
        <fullName evidence="5">NADP-dependent oxidoreductase domain-containing protein</fullName>
    </recommendedName>
</protein>
<keyword evidence="1" id="KW-0560">Oxidoreductase</keyword>